<dbReference type="Pfam" id="PF01174">
    <property type="entry name" value="SNO"/>
    <property type="match status" value="1"/>
</dbReference>
<dbReference type="GO" id="GO:0008614">
    <property type="term" value="P:pyridoxine metabolic process"/>
    <property type="evidence" value="ECO:0007669"/>
    <property type="project" value="TreeGrafter"/>
</dbReference>
<dbReference type="Proteomes" id="UP000705823">
    <property type="component" value="Unassembled WGS sequence"/>
</dbReference>
<comment type="caution">
    <text evidence="9">The sequence shown here is derived from an EMBL/GenBank/DDBJ whole genome shotgun (WGS) entry which is preliminary data.</text>
</comment>
<name>A0A8J8PEA8_9EURY</name>
<keyword evidence="4 6" id="KW-0456">Lyase</keyword>
<accession>A0A8J8PEA8</accession>
<evidence type="ECO:0000256" key="5">
    <source>
        <dbReference type="ARBA" id="ARBA00049534"/>
    </source>
</evidence>
<dbReference type="EC" id="4.3.3.6" evidence="6"/>
<feature type="binding site" evidence="6 8">
    <location>
        <position position="111"/>
    </location>
    <ligand>
        <name>L-glutamine</name>
        <dbReference type="ChEBI" id="CHEBI:58359"/>
    </ligand>
</feature>
<protein>
    <recommendedName>
        <fullName evidence="6">Pyridoxal 5'-phosphate synthase subunit PdxT</fullName>
        <ecNumber evidence="6">4.3.3.6</ecNumber>
    </recommendedName>
    <alternativeName>
        <fullName evidence="6">Pdx2</fullName>
    </alternativeName>
    <alternativeName>
        <fullName evidence="6">Pyridoxal 5'-phosphate synthase glutaminase subunit</fullName>
        <ecNumber evidence="6">3.5.1.2</ecNumber>
    </alternativeName>
</protein>
<comment type="catalytic activity">
    <reaction evidence="5 6">
        <text>L-glutamine + H2O = L-glutamate + NH4(+)</text>
        <dbReference type="Rhea" id="RHEA:15889"/>
        <dbReference type="ChEBI" id="CHEBI:15377"/>
        <dbReference type="ChEBI" id="CHEBI:28938"/>
        <dbReference type="ChEBI" id="CHEBI:29985"/>
        <dbReference type="ChEBI" id="CHEBI:58359"/>
        <dbReference type="EC" id="3.5.1.2"/>
    </reaction>
</comment>
<evidence type="ECO:0000256" key="3">
    <source>
        <dbReference type="ARBA" id="ARBA00022962"/>
    </source>
</evidence>
<comment type="function">
    <text evidence="6">Catalyzes the hydrolysis of glutamine to glutamate and ammonia as part of the biosynthesis of pyridoxal 5'-phosphate. The resulting ammonia molecule is channeled to the active site of PdxS.</text>
</comment>
<comment type="catalytic activity">
    <reaction evidence="6">
        <text>aldehydo-D-ribose 5-phosphate + D-glyceraldehyde 3-phosphate + L-glutamine = pyridoxal 5'-phosphate + L-glutamate + phosphate + 3 H2O + H(+)</text>
        <dbReference type="Rhea" id="RHEA:31507"/>
        <dbReference type="ChEBI" id="CHEBI:15377"/>
        <dbReference type="ChEBI" id="CHEBI:15378"/>
        <dbReference type="ChEBI" id="CHEBI:29985"/>
        <dbReference type="ChEBI" id="CHEBI:43474"/>
        <dbReference type="ChEBI" id="CHEBI:58273"/>
        <dbReference type="ChEBI" id="CHEBI:58359"/>
        <dbReference type="ChEBI" id="CHEBI:59776"/>
        <dbReference type="ChEBI" id="CHEBI:597326"/>
        <dbReference type="EC" id="4.3.3.6"/>
    </reaction>
</comment>
<dbReference type="GO" id="GO:0036381">
    <property type="term" value="F:pyridoxal 5'-phosphate synthase (glutamine hydrolysing) activity"/>
    <property type="evidence" value="ECO:0007669"/>
    <property type="project" value="UniProtKB-UniRule"/>
</dbReference>
<sequence>MKAGVIAVQGDVSEHADAIRRVADARGVDSEVVTIRESGLVGDCDVLLMPGGESTTISQLLAREGIDEEIHAHVEAGKPILATCAGLIVAARDPQDERVQSLDMLDVSVDRNAFGRQKDSFEAPLDINGLDEPFPAVFIRAPLIESVGENVDVLADWEGSPVAVRQGPVVATSFHPELTNDSRLHELALFDGQPAAADTPEASQ</sequence>
<evidence type="ECO:0000256" key="6">
    <source>
        <dbReference type="HAMAP-Rule" id="MF_01615"/>
    </source>
</evidence>
<dbReference type="RefSeq" id="WP_142978647.1">
    <property type="nucleotide sequence ID" value="NZ_RKLU01000001.1"/>
</dbReference>
<feature type="binding site" evidence="6 8">
    <location>
        <begin position="139"/>
        <end position="140"/>
    </location>
    <ligand>
        <name>L-glutamine</name>
        <dbReference type="ChEBI" id="CHEBI:58359"/>
    </ligand>
</feature>
<dbReference type="EMBL" id="RKLU01000001">
    <property type="protein sequence ID" value="TQQ83730.1"/>
    <property type="molecule type" value="Genomic_DNA"/>
</dbReference>
<dbReference type="HAMAP" id="MF_01615">
    <property type="entry name" value="PdxT"/>
    <property type="match status" value="1"/>
</dbReference>
<dbReference type="EC" id="3.5.1.2" evidence="6"/>
<keyword evidence="3 6" id="KW-0315">Glutamine amidotransferase</keyword>
<dbReference type="PANTHER" id="PTHR31559">
    <property type="entry name" value="PYRIDOXAL 5'-PHOSPHATE SYNTHASE SUBUNIT SNO"/>
    <property type="match status" value="1"/>
</dbReference>
<dbReference type="UniPathway" id="UPA00245"/>
<evidence type="ECO:0000313" key="10">
    <source>
        <dbReference type="Proteomes" id="UP000705823"/>
    </source>
</evidence>
<gene>
    <name evidence="6 9" type="primary">pdxT</name>
    <name evidence="9" type="ORF">EGH24_02805</name>
</gene>
<dbReference type="PANTHER" id="PTHR31559:SF0">
    <property type="entry name" value="PYRIDOXAL 5'-PHOSPHATE SYNTHASE SUBUNIT SNO1-RELATED"/>
    <property type="match status" value="1"/>
</dbReference>
<dbReference type="SUPFAM" id="SSF52317">
    <property type="entry name" value="Class I glutamine amidotransferase-like"/>
    <property type="match status" value="1"/>
</dbReference>
<dbReference type="GO" id="GO:0042823">
    <property type="term" value="P:pyridoxal phosphate biosynthetic process"/>
    <property type="evidence" value="ECO:0007669"/>
    <property type="project" value="UniProtKB-UniRule"/>
</dbReference>
<keyword evidence="10" id="KW-1185">Reference proteome</keyword>
<dbReference type="GO" id="GO:1903600">
    <property type="term" value="C:glutaminase complex"/>
    <property type="evidence" value="ECO:0007669"/>
    <property type="project" value="TreeGrafter"/>
</dbReference>
<comment type="subunit">
    <text evidence="6">In the presence of PdxS, forms a dodecamer of heterodimers. Only shows activity in the heterodimer.</text>
</comment>
<comment type="pathway">
    <text evidence="6">Cofactor biosynthesis; pyridoxal 5'-phosphate biosynthesis.</text>
</comment>
<dbReference type="GO" id="GO:0005829">
    <property type="term" value="C:cytosol"/>
    <property type="evidence" value="ECO:0007669"/>
    <property type="project" value="TreeGrafter"/>
</dbReference>
<keyword evidence="2 6" id="KW-0663">Pyridoxal phosphate</keyword>
<evidence type="ECO:0000256" key="8">
    <source>
        <dbReference type="PIRSR" id="PIRSR005639-2"/>
    </source>
</evidence>
<feature type="active site" description="Nucleophile" evidence="6 7">
    <location>
        <position position="84"/>
    </location>
</feature>
<feature type="binding site" evidence="6 8">
    <location>
        <begin position="52"/>
        <end position="54"/>
    </location>
    <ligand>
        <name>L-glutamine</name>
        <dbReference type="ChEBI" id="CHEBI:58359"/>
    </ligand>
</feature>
<dbReference type="InterPro" id="IPR029062">
    <property type="entry name" value="Class_I_gatase-like"/>
</dbReference>
<keyword evidence="1 6" id="KW-0378">Hydrolase</keyword>
<dbReference type="AlphaFoldDB" id="A0A8J8PEA8"/>
<evidence type="ECO:0000256" key="2">
    <source>
        <dbReference type="ARBA" id="ARBA00022898"/>
    </source>
</evidence>
<dbReference type="OrthoDB" id="26717at2157"/>
<evidence type="ECO:0000313" key="9">
    <source>
        <dbReference type="EMBL" id="TQQ83730.1"/>
    </source>
</evidence>
<evidence type="ECO:0000256" key="4">
    <source>
        <dbReference type="ARBA" id="ARBA00023239"/>
    </source>
</evidence>
<dbReference type="PIRSF" id="PIRSF005639">
    <property type="entry name" value="Glut_amidoT_SNO"/>
    <property type="match status" value="1"/>
</dbReference>
<dbReference type="PROSITE" id="PS51130">
    <property type="entry name" value="PDXT_SNO_2"/>
    <property type="match status" value="1"/>
</dbReference>
<dbReference type="GO" id="GO:0006543">
    <property type="term" value="P:L-glutamine catabolic process"/>
    <property type="evidence" value="ECO:0007669"/>
    <property type="project" value="UniProtKB-UniRule"/>
</dbReference>
<dbReference type="NCBIfam" id="TIGR03800">
    <property type="entry name" value="PLP_synth_Pdx2"/>
    <property type="match status" value="1"/>
</dbReference>
<dbReference type="PROSITE" id="PS51273">
    <property type="entry name" value="GATASE_TYPE_1"/>
    <property type="match status" value="1"/>
</dbReference>
<reference evidence="9" key="1">
    <citation type="submission" date="2019-02" db="EMBL/GenBank/DDBJ databases">
        <title>Halonotius sp. a new haloarchaeum isolated from saline soil.</title>
        <authorList>
            <person name="Duran-Viseras A."/>
            <person name="Sanchez-Porro C."/>
            <person name="Ventosa A."/>
        </authorList>
    </citation>
    <scope>NUCLEOTIDE SEQUENCE</scope>
    <source>
        <strain evidence="9">F15B</strain>
    </source>
</reference>
<dbReference type="CDD" id="cd01749">
    <property type="entry name" value="GATase1_PB"/>
    <property type="match status" value="1"/>
</dbReference>
<dbReference type="InterPro" id="IPR002161">
    <property type="entry name" value="PdxT/SNO"/>
</dbReference>
<feature type="active site" description="Charge relay system" evidence="6 7">
    <location>
        <position position="175"/>
    </location>
</feature>
<dbReference type="Gene3D" id="3.40.50.880">
    <property type="match status" value="1"/>
</dbReference>
<dbReference type="GO" id="GO:0004359">
    <property type="term" value="F:glutaminase activity"/>
    <property type="evidence" value="ECO:0007669"/>
    <property type="project" value="UniProtKB-UniRule"/>
</dbReference>
<proteinExistence type="inferred from homology"/>
<dbReference type="FunFam" id="3.40.50.880:FF:000010">
    <property type="entry name" value="uncharacterized protein LOC100176842 isoform X2"/>
    <property type="match status" value="1"/>
</dbReference>
<feature type="active site" description="Charge relay system" evidence="6 7">
    <location>
        <position position="177"/>
    </location>
</feature>
<evidence type="ECO:0000256" key="7">
    <source>
        <dbReference type="PIRSR" id="PIRSR005639-1"/>
    </source>
</evidence>
<evidence type="ECO:0000256" key="1">
    <source>
        <dbReference type="ARBA" id="ARBA00022801"/>
    </source>
</evidence>
<organism evidence="9 10">
    <name type="scientific">Halonotius terrestris</name>
    <dbReference type="NCBI Taxonomy" id="2487750"/>
    <lineage>
        <taxon>Archaea</taxon>
        <taxon>Methanobacteriati</taxon>
        <taxon>Methanobacteriota</taxon>
        <taxon>Stenosarchaea group</taxon>
        <taxon>Halobacteria</taxon>
        <taxon>Halobacteriales</taxon>
        <taxon>Haloferacaceae</taxon>
        <taxon>Halonotius</taxon>
    </lineage>
</organism>
<comment type="similarity">
    <text evidence="6">Belongs to the glutaminase PdxT/SNO family.</text>
</comment>